<feature type="transmembrane region" description="Helical" evidence="1">
    <location>
        <begin position="227"/>
        <end position="250"/>
    </location>
</feature>
<keyword evidence="1" id="KW-1133">Transmembrane helix</keyword>
<name>A0A9X3DC44_9SPHI</name>
<evidence type="ECO:0000313" key="2">
    <source>
        <dbReference type="EMBL" id="MCX3264932.1"/>
    </source>
</evidence>
<feature type="transmembrane region" description="Helical" evidence="1">
    <location>
        <begin position="195"/>
        <end position="212"/>
    </location>
</feature>
<feature type="transmembrane region" description="Helical" evidence="1">
    <location>
        <begin position="56"/>
        <end position="79"/>
    </location>
</feature>
<proteinExistence type="predicted"/>
<keyword evidence="3" id="KW-1185">Reference proteome</keyword>
<protein>
    <submittedName>
        <fullName evidence="2">Uncharacterized protein</fullName>
    </submittedName>
</protein>
<accession>A0A9X3DC44</accession>
<dbReference type="EMBL" id="JAPJUH010000003">
    <property type="protein sequence ID" value="MCX3264932.1"/>
    <property type="molecule type" value="Genomic_DNA"/>
</dbReference>
<evidence type="ECO:0000256" key="1">
    <source>
        <dbReference type="SAM" id="Phobius"/>
    </source>
</evidence>
<dbReference type="Proteomes" id="UP001142592">
    <property type="component" value="Unassembled WGS sequence"/>
</dbReference>
<dbReference type="RefSeq" id="WP_266268999.1">
    <property type="nucleotide sequence ID" value="NZ_JAPJUH010000003.1"/>
</dbReference>
<sequence length="333" mass="37417">MSLKSLSKTRWRIEPDRVTVYPYGLSYILAAFLSVLFLAGYLFYLYYLRNSFASSLSIFLILIAVVILFVIWAGTSVEFEISEGMMRKKLMGMLTITCLPFSKIYGISPVSNMAGSYTYRVFKKNDRYGKGILVSCSYGKNDDPNAIAFVDEVVMLIHHHLGAHDSPGDFARQEIDQYKFFNVQGGLYILKKSKTGSLILGICLLAIGVHELTPDAWLGGGFSLGRIFFLLFTLLGGPAIILAAFTEITFDRGCRQLMRKNPIGLGNKTYSFDHFNGIQTVRKSTNLIYSGTDVQLYFLKPGDQKEEVMVLSSFFSTKKVERFVAEVNSIITR</sequence>
<evidence type="ECO:0000313" key="3">
    <source>
        <dbReference type="Proteomes" id="UP001142592"/>
    </source>
</evidence>
<gene>
    <name evidence="2" type="ORF">OQZ29_09260</name>
</gene>
<keyword evidence="1" id="KW-0812">Transmembrane</keyword>
<dbReference type="AlphaFoldDB" id="A0A9X3DC44"/>
<keyword evidence="1" id="KW-0472">Membrane</keyword>
<comment type="caution">
    <text evidence="2">The sequence shown here is derived from an EMBL/GenBank/DDBJ whole genome shotgun (WGS) entry which is preliminary data.</text>
</comment>
<feature type="transmembrane region" description="Helical" evidence="1">
    <location>
        <begin position="20"/>
        <end position="44"/>
    </location>
</feature>
<reference evidence="2" key="1">
    <citation type="submission" date="2022-11" db="EMBL/GenBank/DDBJ databases">
        <authorList>
            <person name="Graham C."/>
            <person name="Newman J.D."/>
        </authorList>
    </citation>
    <scope>NUCLEOTIDE SEQUENCE</scope>
    <source>
        <strain evidence="2">DSM 19486</strain>
    </source>
</reference>
<organism evidence="2 3">
    <name type="scientific">Pedobacter agri</name>
    <dbReference type="NCBI Taxonomy" id="454586"/>
    <lineage>
        <taxon>Bacteria</taxon>
        <taxon>Pseudomonadati</taxon>
        <taxon>Bacteroidota</taxon>
        <taxon>Sphingobacteriia</taxon>
        <taxon>Sphingobacteriales</taxon>
        <taxon>Sphingobacteriaceae</taxon>
        <taxon>Pedobacter</taxon>
    </lineage>
</organism>